<organism evidence="1 2">
    <name type="scientific">Cyclocybe aegerita</name>
    <name type="common">Black poplar mushroom</name>
    <name type="synonym">Agrocybe aegerita</name>
    <dbReference type="NCBI Taxonomy" id="1973307"/>
    <lineage>
        <taxon>Eukaryota</taxon>
        <taxon>Fungi</taxon>
        <taxon>Dikarya</taxon>
        <taxon>Basidiomycota</taxon>
        <taxon>Agaricomycotina</taxon>
        <taxon>Agaricomycetes</taxon>
        <taxon>Agaricomycetidae</taxon>
        <taxon>Agaricales</taxon>
        <taxon>Agaricineae</taxon>
        <taxon>Bolbitiaceae</taxon>
        <taxon>Cyclocybe</taxon>
    </lineage>
</organism>
<reference evidence="1 2" key="1">
    <citation type="submission" date="2020-01" db="EMBL/GenBank/DDBJ databases">
        <authorList>
            <person name="Gupta K D."/>
        </authorList>
    </citation>
    <scope>NUCLEOTIDE SEQUENCE [LARGE SCALE GENOMIC DNA]</scope>
</reference>
<dbReference type="EMBL" id="CACVBS010000040">
    <property type="protein sequence ID" value="CAA7263508.1"/>
    <property type="molecule type" value="Genomic_DNA"/>
</dbReference>
<accession>A0A8S0X0J8</accession>
<protein>
    <submittedName>
        <fullName evidence="1">Uncharacterized protein</fullName>
    </submittedName>
</protein>
<name>A0A8S0X0J8_CYCAE</name>
<comment type="caution">
    <text evidence="1">The sequence shown here is derived from an EMBL/GenBank/DDBJ whole genome shotgun (WGS) entry which is preliminary data.</text>
</comment>
<dbReference type="AlphaFoldDB" id="A0A8S0X0J8"/>
<dbReference type="OrthoDB" id="73076at2759"/>
<gene>
    <name evidence="1" type="ORF">AAE3_LOCUS5902</name>
</gene>
<dbReference type="Proteomes" id="UP000467700">
    <property type="component" value="Unassembled WGS sequence"/>
</dbReference>
<keyword evidence="2" id="KW-1185">Reference proteome</keyword>
<proteinExistence type="predicted"/>
<sequence length="195" mass="21538">MLPSIVRIKIEAAAQGHIRVQIKFVPPPGTNLSTQHPTRPGLPNVLFDGLITPLRPLHVEGTGCFYGIIFSPTFNQLVIGRDGGKGSRHGYVTQVPNVMAASNIGVQIFEHALGSKFRSVPHSQAFHVKRFDFVPPRAFLCGLSQVPEVTENALHISRADWEVFSKLMDRTKDVVLALKAFSKRAQNDGMEEDDE</sequence>
<evidence type="ECO:0000313" key="2">
    <source>
        <dbReference type="Proteomes" id="UP000467700"/>
    </source>
</evidence>
<evidence type="ECO:0000313" key="1">
    <source>
        <dbReference type="EMBL" id="CAA7263508.1"/>
    </source>
</evidence>